<dbReference type="EMBL" id="NHYD01000220">
    <property type="protein sequence ID" value="PPQ94868.1"/>
    <property type="molecule type" value="Genomic_DNA"/>
</dbReference>
<feature type="region of interest" description="Disordered" evidence="1">
    <location>
        <begin position="329"/>
        <end position="351"/>
    </location>
</feature>
<accession>A0A409XVT6</accession>
<feature type="compositionally biased region" description="Basic and acidic residues" evidence="1">
    <location>
        <begin position="282"/>
        <end position="293"/>
    </location>
</feature>
<evidence type="ECO:0000313" key="2">
    <source>
        <dbReference type="EMBL" id="PPQ94868.1"/>
    </source>
</evidence>
<keyword evidence="3" id="KW-1185">Reference proteome</keyword>
<feature type="region of interest" description="Disordered" evidence="1">
    <location>
        <begin position="266"/>
        <end position="313"/>
    </location>
</feature>
<comment type="caution">
    <text evidence="2">The sequence shown here is derived from an EMBL/GenBank/DDBJ whole genome shotgun (WGS) entry which is preliminary data.</text>
</comment>
<proteinExistence type="predicted"/>
<name>A0A409XVT6_PSICY</name>
<dbReference type="InParanoid" id="A0A409XVT6"/>
<feature type="compositionally biased region" description="Acidic residues" evidence="1">
    <location>
        <begin position="266"/>
        <end position="276"/>
    </location>
</feature>
<gene>
    <name evidence="2" type="ORF">CVT25_004730</name>
</gene>
<organism evidence="2 3">
    <name type="scientific">Psilocybe cyanescens</name>
    <dbReference type="NCBI Taxonomy" id="93625"/>
    <lineage>
        <taxon>Eukaryota</taxon>
        <taxon>Fungi</taxon>
        <taxon>Dikarya</taxon>
        <taxon>Basidiomycota</taxon>
        <taxon>Agaricomycotina</taxon>
        <taxon>Agaricomycetes</taxon>
        <taxon>Agaricomycetidae</taxon>
        <taxon>Agaricales</taxon>
        <taxon>Agaricineae</taxon>
        <taxon>Strophariaceae</taxon>
        <taxon>Psilocybe</taxon>
    </lineage>
</organism>
<dbReference type="Proteomes" id="UP000283269">
    <property type="component" value="Unassembled WGS sequence"/>
</dbReference>
<sequence>MSETDISAPKVLNLKMDELNAEIPNVKNFPAACDAAGPVMYLPPLLHPLHSTVPSPATSCAAGCSSSLLSLNLMVPSPAASRAAGPSSSLPFPAACDAAGPVPFLLPLLHSTVPSPAAMHAAGPLLFLLLPPPPPALDWLLLTGALPVAPPPVAALPPGAPAPALTLCPTLPHPPHAPHRLPPNPPKPLNLPILLSSPSVSISILFSLSLPPSPAPLAFVNKSDAGHTEWLKIFTVMMSVSWLRKCTFFGACPWGCENAVDVANVSDEEREGESGDNMDAGMSEKSEEMDKVSDGGASGECGMPSMEFNSEVSVDTGKEAPWCPLCTSHYSGRMRGHPGKHSQNSTSMPSL</sequence>
<dbReference type="AlphaFoldDB" id="A0A409XVT6"/>
<protein>
    <submittedName>
        <fullName evidence="2">Uncharacterized protein</fullName>
    </submittedName>
</protein>
<evidence type="ECO:0000256" key="1">
    <source>
        <dbReference type="SAM" id="MobiDB-lite"/>
    </source>
</evidence>
<evidence type="ECO:0000313" key="3">
    <source>
        <dbReference type="Proteomes" id="UP000283269"/>
    </source>
</evidence>
<reference evidence="2 3" key="1">
    <citation type="journal article" date="2018" name="Evol. Lett.">
        <title>Horizontal gene cluster transfer increased hallucinogenic mushroom diversity.</title>
        <authorList>
            <person name="Reynolds H.T."/>
            <person name="Vijayakumar V."/>
            <person name="Gluck-Thaler E."/>
            <person name="Korotkin H.B."/>
            <person name="Matheny P.B."/>
            <person name="Slot J.C."/>
        </authorList>
    </citation>
    <scope>NUCLEOTIDE SEQUENCE [LARGE SCALE GENOMIC DNA]</scope>
    <source>
        <strain evidence="2 3">2631</strain>
    </source>
</reference>
<feature type="compositionally biased region" description="Polar residues" evidence="1">
    <location>
        <begin position="341"/>
        <end position="351"/>
    </location>
</feature>